<proteinExistence type="predicted"/>
<dbReference type="AlphaFoldDB" id="E0NKQ1"/>
<dbReference type="InterPro" id="IPR015867">
    <property type="entry name" value="N-reg_PII/ATP_PRibTrfase_C"/>
</dbReference>
<dbReference type="Gene3D" id="3.30.70.120">
    <property type="match status" value="1"/>
</dbReference>
<evidence type="ECO:0008006" key="3">
    <source>
        <dbReference type="Google" id="ProtNLM"/>
    </source>
</evidence>
<keyword evidence="2" id="KW-1185">Reference proteome</keyword>
<dbReference type="PANTHER" id="PTHR41774">
    <property type="match status" value="1"/>
</dbReference>
<dbReference type="SUPFAM" id="SSF102705">
    <property type="entry name" value="NIF3 (NGG1p interacting factor 3)-like"/>
    <property type="match status" value="1"/>
</dbReference>
<organism evidence="1 2">
    <name type="scientific">Peptoniphilus duerdenii ATCC BAA-1640</name>
    <dbReference type="NCBI Taxonomy" id="862517"/>
    <lineage>
        <taxon>Bacteria</taxon>
        <taxon>Bacillati</taxon>
        <taxon>Bacillota</taxon>
        <taxon>Tissierellia</taxon>
        <taxon>Tissierellales</taxon>
        <taxon>Peptoniphilaceae</taxon>
        <taxon>Peptoniphilus</taxon>
    </lineage>
</organism>
<dbReference type="PANTHER" id="PTHR41774:SF1">
    <property type="entry name" value="NGG1P INTERACTING FACTOR NIF3"/>
    <property type="match status" value="1"/>
</dbReference>
<dbReference type="EMBL" id="AEEH01000028">
    <property type="protein sequence ID" value="EFM25678.1"/>
    <property type="molecule type" value="Genomic_DNA"/>
</dbReference>
<dbReference type="RefSeq" id="WP_008901555.1">
    <property type="nucleotide sequence ID" value="NZ_GL397071.1"/>
</dbReference>
<dbReference type="OrthoDB" id="1690807at2"/>
<reference evidence="1 2" key="1">
    <citation type="submission" date="2010-07" db="EMBL/GenBank/DDBJ databases">
        <authorList>
            <person name="Muzny D."/>
            <person name="Qin X."/>
            <person name="Deng J."/>
            <person name="Jiang H."/>
            <person name="Liu Y."/>
            <person name="Qu J."/>
            <person name="Song X.-Z."/>
            <person name="Zhang L."/>
            <person name="Thornton R."/>
            <person name="Coyle M."/>
            <person name="Francisco L."/>
            <person name="Jackson L."/>
            <person name="Javaid M."/>
            <person name="Korchina V."/>
            <person name="Kovar C."/>
            <person name="Mata R."/>
            <person name="Mathew T."/>
            <person name="Ngo R."/>
            <person name="Nguyen L."/>
            <person name="Nguyen N."/>
            <person name="Okwuonu G."/>
            <person name="Ongeri F."/>
            <person name="Pham C."/>
            <person name="Simmons D."/>
            <person name="Wilczek-Boney K."/>
            <person name="Hale W."/>
            <person name="Jakkamsetti A."/>
            <person name="Pham P."/>
            <person name="Ruth R."/>
            <person name="San Lucas F."/>
            <person name="Warren J."/>
            <person name="Zhang J."/>
            <person name="Zhao Z."/>
            <person name="Zhou C."/>
            <person name="Zhu D."/>
            <person name="Lee S."/>
            <person name="Bess C."/>
            <person name="Blankenburg K."/>
            <person name="Forbes L."/>
            <person name="Fu Q."/>
            <person name="Gubbala S."/>
            <person name="Hirani K."/>
            <person name="Jayaseelan J.C."/>
            <person name="Lara F."/>
            <person name="Munidasa M."/>
            <person name="Palculict T."/>
            <person name="Patil S."/>
            <person name="Pu L.-L."/>
            <person name="Saada N."/>
            <person name="Tang L."/>
            <person name="Weissenberger G."/>
            <person name="Zhu Y."/>
            <person name="Hemphill L."/>
            <person name="Shang Y."/>
            <person name="Youmans B."/>
            <person name="Ayvaz T."/>
            <person name="Ross M."/>
            <person name="Santibanez J."/>
            <person name="Aqrawi P."/>
            <person name="Gross S."/>
            <person name="Joshi V."/>
            <person name="Fowler G."/>
            <person name="Nazareth L."/>
            <person name="Reid J."/>
            <person name="Worley K."/>
            <person name="Petrosino J."/>
            <person name="Highlander S."/>
            <person name="Gibbs R."/>
        </authorList>
    </citation>
    <scope>NUCLEOTIDE SEQUENCE [LARGE SCALE GENOMIC DNA]</scope>
    <source>
        <strain evidence="1 2">ATCC BAA-1640</strain>
    </source>
</reference>
<evidence type="ECO:0000313" key="1">
    <source>
        <dbReference type="EMBL" id="EFM25678.1"/>
    </source>
</evidence>
<dbReference type="HOGENOM" id="CLU_120084_3_1_9"/>
<dbReference type="Proteomes" id="UP000003280">
    <property type="component" value="Unassembled WGS sequence"/>
</dbReference>
<comment type="caution">
    <text evidence="1">The sequence shown here is derived from an EMBL/GenBank/DDBJ whole genome shotgun (WGS) entry which is preliminary data.</text>
</comment>
<name>E0NKQ1_9FIRM</name>
<accession>E0NKQ1</accession>
<sequence>MKYLKVEVYIPEDFEAKLVNELNEHGYLNYNNYDYVYASCKVLGHFRPKEGAAPYIGKIGEISKVEEIKIEFRIESTERENVENLITLIHPYEEPVIYFTEV</sequence>
<evidence type="ECO:0000313" key="2">
    <source>
        <dbReference type="Proteomes" id="UP000003280"/>
    </source>
</evidence>
<protein>
    <recommendedName>
        <fullName evidence="3">Cytochrome C biogenesis protein</fullName>
    </recommendedName>
</protein>
<dbReference type="InterPro" id="IPR036069">
    <property type="entry name" value="DUF34/NIF3_sf"/>
</dbReference>
<gene>
    <name evidence="1" type="ORF">HMPREF9225_0740</name>
</gene>
<dbReference type="eggNOG" id="COG3323">
    <property type="taxonomic scope" value="Bacteria"/>
</dbReference>
<dbReference type="STRING" id="862517.HMPREF9225_0740"/>